<feature type="domain" description="PKD-like" evidence="2">
    <location>
        <begin position="1394"/>
        <end position="1457"/>
    </location>
</feature>
<evidence type="ECO:0000313" key="4">
    <source>
        <dbReference type="Proteomes" id="UP000576082"/>
    </source>
</evidence>
<dbReference type="Proteomes" id="UP000576082">
    <property type="component" value="Unassembled WGS sequence"/>
</dbReference>
<organism evidence="3 4">
    <name type="scientific">Flammeovirga aprica JL-4</name>
    <dbReference type="NCBI Taxonomy" id="694437"/>
    <lineage>
        <taxon>Bacteria</taxon>
        <taxon>Pseudomonadati</taxon>
        <taxon>Bacteroidota</taxon>
        <taxon>Cytophagia</taxon>
        <taxon>Cytophagales</taxon>
        <taxon>Flammeovirgaceae</taxon>
        <taxon>Flammeovirga</taxon>
    </lineage>
</organism>
<dbReference type="RefSeq" id="WP_169657533.1">
    <property type="nucleotide sequence ID" value="NZ_JABANE010000038.1"/>
</dbReference>
<proteinExistence type="predicted"/>
<dbReference type="InterPro" id="IPR022519">
    <property type="entry name" value="Gloeo/Verruco_rpt"/>
</dbReference>
<dbReference type="Pfam" id="PF18962">
    <property type="entry name" value="Por_Secre_tail"/>
    <property type="match status" value="1"/>
</dbReference>
<name>A0A7X9XA24_9BACT</name>
<gene>
    <name evidence="3" type="ORF">HHU12_14845</name>
</gene>
<dbReference type="SUPFAM" id="SSF63829">
    <property type="entry name" value="Calcium-dependent phosphotriesterase"/>
    <property type="match status" value="1"/>
</dbReference>
<evidence type="ECO:0000259" key="1">
    <source>
        <dbReference type="Pfam" id="PF18962"/>
    </source>
</evidence>
<feature type="domain" description="PKD-like" evidence="2">
    <location>
        <begin position="1303"/>
        <end position="1372"/>
    </location>
</feature>
<dbReference type="EMBL" id="JABANE010000038">
    <property type="protein sequence ID" value="NME69251.1"/>
    <property type="molecule type" value="Genomic_DNA"/>
</dbReference>
<comment type="caution">
    <text evidence="3">The sequence shown here is derived from an EMBL/GenBank/DDBJ whole genome shotgun (WGS) entry which is preliminary data.</text>
</comment>
<dbReference type="NCBIfam" id="TIGR04183">
    <property type="entry name" value="Por_Secre_tail"/>
    <property type="match status" value="1"/>
</dbReference>
<dbReference type="InterPro" id="IPR026444">
    <property type="entry name" value="Secre_tail"/>
</dbReference>
<reference evidence="3 4" key="1">
    <citation type="submission" date="2020-04" db="EMBL/GenBank/DDBJ databases">
        <title>Flammeovirga sp. SR4, a novel species isolated from seawater.</title>
        <authorList>
            <person name="Wang X."/>
        </authorList>
    </citation>
    <scope>NUCLEOTIDE SEQUENCE [LARGE SCALE GENOMIC DNA]</scope>
    <source>
        <strain evidence="3 4">ATCC 23126</strain>
    </source>
</reference>
<evidence type="ECO:0000313" key="3">
    <source>
        <dbReference type="EMBL" id="NME69251.1"/>
    </source>
</evidence>
<dbReference type="Pfam" id="PF19408">
    <property type="entry name" value="PKD_6"/>
    <property type="match status" value="3"/>
</dbReference>
<dbReference type="InterPro" id="IPR045829">
    <property type="entry name" value="PKD_6"/>
</dbReference>
<feature type="domain" description="PKD-like" evidence="2">
    <location>
        <begin position="1137"/>
        <end position="1196"/>
    </location>
</feature>
<protein>
    <submittedName>
        <fullName evidence="3">T9SS type A sorting domain-containing protein</fullName>
    </submittedName>
</protein>
<evidence type="ECO:0000259" key="2">
    <source>
        <dbReference type="Pfam" id="PF19408"/>
    </source>
</evidence>
<sequence>MKVNYFLREFQSTLFSLLVLLITALSTNAQPYLMNTNSSGGIQNAGGISIYNLSSPAGTPPEFYDHGESFTGRPGDFSSLILASDGYIYGHTEEGGEHNSGIFFRIDPATNTVTQLFSFDYNYHYPIYNMVEHNQILYGIMRRSSKEDVGFAIKLSDPTRLIPLINFTDRFKIRRMGGGFYKLNNKLYATIFDGESGSNISVGGVLEYNLDTNDARILCSNPYGYEYASGALSHRNVQGRDRLIVANSASQFGGGGFYEVDAESGFIHEISVVRDIDFKGSKFSGVFRNTSGDFYSRSFADGGAGVGTLVTILPDDKKVTKEFTFSHANGTAISGLVQNGNDLIGMTQPATISFSSPDRGVIYQVDRHGKYKELYHFKDLSYPSEYFIITDDNGGTVWGIAEFGGRSEQGAIFKYEIATNKMEVIANFGSDTGFIPETRLTPFKDGKYTFSNRDGGIQNYGTLATFDPSTGSIGHLYSTGNNTLAKQGYSNGAFLASNGKYYAIERTGATAYNIKVDSLFYRDRLVEFNDDLDSVTVLTGRLSNRLYEANEKAPYNIIGEIIEIQGKLVFTYTNSIYTYDLTTGQTTKLFDLITKRNTDNSDAAWDWGYLFSTAVTKKDDNTYYYATQGSGESLPNTHGGTIIKLDVSTSPWTITNEYTIDPLTSTSGYRSRIAVRASGKGGVGVKGRMIILPGANAAPDTLVMASEYNSPTTLGCILAYPMGENGNRIGTSHIIKEFPETGFNPDLNSSANDSTDGWFPMADLAYYNNKIYGFTKGGNIGSYTSNADHGAERGTAVFNGTFWSIDRANSNAFELLYTLEESTGISPLLTSTNIIQLSPITGNKLNADTLGCTITTRTFKVYDYNRGSLQWWSSDSNVTLVPSMTNADSATFDFSGVPMNLEQSTTISVVAYNPNATSAYQYGDTLSWNIHQYVQPTIGDIKSTVDLHCPTQHARLTLSSYSHVDSFYWELPTDIVLLDANSNRDNIQIDVSNEQFGAHQIIAHAFNGCGNEVTDTLSFTLLDPNSKPAISVSSNSICVGDTLTFTASTSYIGQKIAWSIPPTAYIVDQTKADSSVVEVAFGGTSRGSYSVVARGKSNCGFSPGDTMIVDISEKPIVNALTASRALTCSNEVLTIRADVLFGTSYNWTVPSGTNVISGQASDLITLDFGTYSADTAMIHFSTQNNCNITVTDSIAVYVPHVPPVHGLTSSKSTICGNTSVFTATTDNADDPIDWTLPTGATLVSGSVSDSTVIEVDFSNVASGTYNVVASSVSHCDVVPSANVDITVVEVPHIDSCSANRELTCGDEVISFIVESTGGTSYVWSFPSEAIVISGQGTKLLTLDMSDVTSDTVDVSVEVTNSCSLADSATLTVAVPSEPTVSGIDISSDIIHPNDTVTMMASNVMGAESYTWTIPQDAVVIGANNEQSIQFTVRESNLGDHNVGVQAVNECGASTMTTAVIRIEFDPTSLEGELSNSIIAYPNPTKDKLSLTGMEENIITIVIRDIQGRIVKKYTGKPKDIKLNKMGNGKYFVDVFSENQNYGVHSILIQK</sequence>
<keyword evidence="4" id="KW-1185">Reference proteome</keyword>
<feature type="domain" description="Secretion system C-terminal sorting" evidence="1">
    <location>
        <begin position="1480"/>
        <end position="1541"/>
    </location>
</feature>
<dbReference type="SUPFAM" id="SSF69304">
    <property type="entry name" value="Tricorn protease N-terminal domain"/>
    <property type="match status" value="1"/>
</dbReference>
<dbReference type="NCBIfam" id="TIGR03803">
    <property type="entry name" value="Gloeo_Verruco"/>
    <property type="match status" value="1"/>
</dbReference>
<accession>A0A7X9XA24</accession>